<name>A0A1M5XXU5_9BURK</name>
<evidence type="ECO:0000313" key="13">
    <source>
        <dbReference type="Proteomes" id="UP000184226"/>
    </source>
</evidence>
<dbReference type="Proteomes" id="UP000184226">
    <property type="component" value="Unassembled WGS sequence"/>
</dbReference>
<evidence type="ECO:0000256" key="11">
    <source>
        <dbReference type="RuleBase" id="RU004181"/>
    </source>
</evidence>
<comment type="similarity">
    <text evidence="1 9 11">Belongs to the peptidase A8 family.</text>
</comment>
<evidence type="ECO:0000256" key="10">
    <source>
        <dbReference type="RuleBase" id="RU000594"/>
    </source>
</evidence>
<comment type="subcellular location">
    <subcellularLocation>
        <location evidence="9">Cell membrane</location>
        <topology evidence="9">Multi-pass membrane protein</topology>
    </subcellularLocation>
</comment>
<keyword evidence="2 9" id="KW-1003">Cell membrane</keyword>
<evidence type="ECO:0000256" key="4">
    <source>
        <dbReference type="ARBA" id="ARBA00022692"/>
    </source>
</evidence>
<dbReference type="PANTHER" id="PTHR33695">
    <property type="entry name" value="LIPOPROTEIN SIGNAL PEPTIDASE"/>
    <property type="match status" value="1"/>
</dbReference>
<comment type="catalytic activity">
    <reaction evidence="9 10">
        <text>Release of signal peptides from bacterial membrane prolipoproteins. Hydrolyzes -Xaa-Yaa-Zaa-|-(S,diacylglyceryl)Cys-, in which Xaa is hydrophobic (preferably Leu), and Yaa (Ala or Ser) and Zaa (Gly or Ala) have small, neutral side chains.</text>
        <dbReference type="EC" id="3.4.23.36"/>
    </reaction>
</comment>
<organism evidence="12 13">
    <name type="scientific">Pollutimonas bauzanensis</name>
    <dbReference type="NCBI Taxonomy" id="658167"/>
    <lineage>
        <taxon>Bacteria</taxon>
        <taxon>Pseudomonadati</taxon>
        <taxon>Pseudomonadota</taxon>
        <taxon>Betaproteobacteria</taxon>
        <taxon>Burkholderiales</taxon>
        <taxon>Alcaligenaceae</taxon>
        <taxon>Pollutimonas</taxon>
    </lineage>
</organism>
<feature type="transmembrane region" description="Helical" evidence="9">
    <location>
        <begin position="51"/>
        <end position="70"/>
    </location>
</feature>
<dbReference type="HAMAP" id="MF_00161">
    <property type="entry name" value="LspA"/>
    <property type="match status" value="1"/>
</dbReference>
<evidence type="ECO:0000256" key="8">
    <source>
        <dbReference type="ARBA" id="ARBA00023136"/>
    </source>
</evidence>
<keyword evidence="13" id="KW-1185">Reference proteome</keyword>
<evidence type="ECO:0000256" key="3">
    <source>
        <dbReference type="ARBA" id="ARBA00022670"/>
    </source>
</evidence>
<dbReference type="EC" id="3.4.23.36" evidence="9"/>
<dbReference type="RefSeq" id="WP_073104102.1">
    <property type="nucleotide sequence ID" value="NZ_FQXE01000007.1"/>
</dbReference>
<dbReference type="GO" id="GO:0005886">
    <property type="term" value="C:plasma membrane"/>
    <property type="evidence" value="ECO:0007669"/>
    <property type="project" value="UniProtKB-SubCell"/>
</dbReference>
<keyword evidence="4 9" id="KW-0812">Transmembrane</keyword>
<evidence type="ECO:0000256" key="9">
    <source>
        <dbReference type="HAMAP-Rule" id="MF_00161"/>
    </source>
</evidence>
<evidence type="ECO:0000256" key="7">
    <source>
        <dbReference type="ARBA" id="ARBA00022989"/>
    </source>
</evidence>
<accession>A0A1M5XXU5</accession>
<feature type="transmembrane region" description="Helical" evidence="9">
    <location>
        <begin position="103"/>
        <end position="121"/>
    </location>
</feature>
<reference evidence="12 13" key="1">
    <citation type="submission" date="2016-11" db="EMBL/GenBank/DDBJ databases">
        <authorList>
            <person name="Jaros S."/>
            <person name="Januszkiewicz K."/>
            <person name="Wedrychowicz H."/>
        </authorList>
    </citation>
    <scope>NUCLEOTIDE SEQUENCE [LARGE SCALE GENOMIC DNA]</scope>
    <source>
        <strain evidence="12 13">CGMCC 1.10190</strain>
    </source>
</reference>
<dbReference type="PROSITE" id="PS00855">
    <property type="entry name" value="SPASE_II"/>
    <property type="match status" value="1"/>
</dbReference>
<keyword evidence="7 9" id="KW-1133">Transmembrane helix</keyword>
<dbReference type="Pfam" id="PF01252">
    <property type="entry name" value="Peptidase_A8"/>
    <property type="match status" value="1"/>
</dbReference>
<dbReference type="InterPro" id="IPR001872">
    <property type="entry name" value="Peptidase_A8"/>
</dbReference>
<feature type="transmembrane region" description="Helical" evidence="9">
    <location>
        <begin position="18"/>
        <end position="39"/>
    </location>
</feature>
<dbReference type="AlphaFoldDB" id="A0A1M5XXU5"/>
<keyword evidence="5 9" id="KW-0064">Aspartyl protease</keyword>
<sequence>MPKPCASPSGQPRKALRFWGWIAGALLIILLDQATKIYFDGQMRYGERWPVLPFFDFTLLYNPGAAFSFLADGTGWQRWLFSAIALGATGLIIHLLRRSPAQTLFSASLMCILGGAVGNGIDRMQHGHVIDFLLFYWNSWYFPAFNVADIAITCGAILLVLDEILRVRRNKHKPEKPA</sequence>
<feature type="active site" evidence="9">
    <location>
        <position position="149"/>
    </location>
</feature>
<gene>
    <name evidence="9" type="primary">lspA</name>
    <name evidence="12" type="ORF">SAMN04488135_107183</name>
</gene>
<dbReference type="STRING" id="658167.SAMN04488135_107183"/>
<feature type="transmembrane region" description="Helical" evidence="9">
    <location>
        <begin position="141"/>
        <end position="161"/>
    </location>
</feature>
<comment type="pathway">
    <text evidence="9">Protein modification; lipoprotein biosynthesis (signal peptide cleavage).</text>
</comment>
<evidence type="ECO:0000256" key="5">
    <source>
        <dbReference type="ARBA" id="ARBA00022750"/>
    </source>
</evidence>
<evidence type="ECO:0000256" key="1">
    <source>
        <dbReference type="ARBA" id="ARBA00006139"/>
    </source>
</evidence>
<dbReference type="GO" id="GO:0004190">
    <property type="term" value="F:aspartic-type endopeptidase activity"/>
    <property type="evidence" value="ECO:0007669"/>
    <property type="project" value="UniProtKB-UniRule"/>
</dbReference>
<evidence type="ECO:0000256" key="6">
    <source>
        <dbReference type="ARBA" id="ARBA00022801"/>
    </source>
</evidence>
<keyword evidence="6 9" id="KW-0378">Hydrolase</keyword>
<keyword evidence="3 9" id="KW-0645">Protease</keyword>
<dbReference type="EMBL" id="FQXE01000007">
    <property type="protein sequence ID" value="SHI04073.1"/>
    <property type="molecule type" value="Genomic_DNA"/>
</dbReference>
<evidence type="ECO:0000313" key="12">
    <source>
        <dbReference type="EMBL" id="SHI04073.1"/>
    </source>
</evidence>
<feature type="active site" evidence="9">
    <location>
        <position position="131"/>
    </location>
</feature>
<protein>
    <recommendedName>
        <fullName evidence="9">Lipoprotein signal peptidase</fullName>
        <ecNumber evidence="9">3.4.23.36</ecNumber>
    </recommendedName>
    <alternativeName>
        <fullName evidence="9">Prolipoprotein signal peptidase</fullName>
    </alternativeName>
    <alternativeName>
        <fullName evidence="9">Signal peptidase II</fullName>
        <shortName evidence="9">SPase II</shortName>
    </alternativeName>
</protein>
<dbReference type="UniPathway" id="UPA00665"/>
<dbReference type="PRINTS" id="PR00781">
    <property type="entry name" value="LIPOSIGPTASE"/>
</dbReference>
<evidence type="ECO:0000256" key="2">
    <source>
        <dbReference type="ARBA" id="ARBA00022475"/>
    </source>
</evidence>
<dbReference type="OrthoDB" id="9810259at2"/>
<keyword evidence="8 9" id="KW-0472">Membrane</keyword>
<proteinExistence type="inferred from homology"/>
<feature type="transmembrane region" description="Helical" evidence="9">
    <location>
        <begin position="76"/>
        <end position="96"/>
    </location>
</feature>
<dbReference type="NCBIfam" id="TIGR00077">
    <property type="entry name" value="lspA"/>
    <property type="match status" value="1"/>
</dbReference>
<comment type="function">
    <text evidence="9 10">This protein specifically catalyzes the removal of signal peptides from prolipoproteins.</text>
</comment>
<dbReference type="PANTHER" id="PTHR33695:SF1">
    <property type="entry name" value="LIPOPROTEIN SIGNAL PEPTIDASE"/>
    <property type="match status" value="1"/>
</dbReference>
<dbReference type="GO" id="GO:0006508">
    <property type="term" value="P:proteolysis"/>
    <property type="evidence" value="ECO:0007669"/>
    <property type="project" value="UniProtKB-KW"/>
</dbReference>